<dbReference type="EMBL" id="UYRR01041023">
    <property type="protein sequence ID" value="VDK80389.1"/>
    <property type="molecule type" value="Genomic_DNA"/>
</dbReference>
<keyword evidence="2" id="KW-1185">Reference proteome</keyword>
<proteinExistence type="predicted"/>
<accession>A0A0M3KKG3</accession>
<organism evidence="3">
    <name type="scientific">Anisakis simplex</name>
    <name type="common">Herring worm</name>
    <dbReference type="NCBI Taxonomy" id="6269"/>
    <lineage>
        <taxon>Eukaryota</taxon>
        <taxon>Metazoa</taxon>
        <taxon>Ecdysozoa</taxon>
        <taxon>Nematoda</taxon>
        <taxon>Chromadorea</taxon>
        <taxon>Rhabditida</taxon>
        <taxon>Spirurina</taxon>
        <taxon>Ascaridomorpha</taxon>
        <taxon>Ascaridoidea</taxon>
        <taxon>Anisakidae</taxon>
        <taxon>Anisakis</taxon>
        <taxon>Anisakis simplex complex</taxon>
    </lineage>
</organism>
<reference evidence="3" key="1">
    <citation type="submission" date="2017-02" db="UniProtKB">
        <authorList>
            <consortium name="WormBaseParasite"/>
        </authorList>
    </citation>
    <scope>IDENTIFICATION</scope>
</reference>
<dbReference type="WBParaSite" id="ASIM_0002149301-mRNA-1">
    <property type="protein sequence ID" value="ASIM_0002149301-mRNA-1"/>
    <property type="gene ID" value="ASIM_0002149301"/>
</dbReference>
<name>A0A0M3KKG3_ANISI</name>
<sequence length="115" mass="13017">MPFSVLGYRHLRAAEKGEEWTLAEVEDDIREAVLTSFKTKTTTTAKPKGRGSAVQMRKLNDRTKRAVEQLFPHERQECAKTANDRDSRAPAMAVSINALCGRDMVTEEEVCIRTY</sequence>
<evidence type="ECO:0000313" key="2">
    <source>
        <dbReference type="Proteomes" id="UP000267096"/>
    </source>
</evidence>
<reference evidence="1 2" key="2">
    <citation type="submission" date="2018-11" db="EMBL/GenBank/DDBJ databases">
        <authorList>
            <consortium name="Pathogen Informatics"/>
        </authorList>
    </citation>
    <scope>NUCLEOTIDE SEQUENCE [LARGE SCALE GENOMIC DNA]</scope>
</reference>
<protein>
    <submittedName>
        <fullName evidence="3">THUMP domain-containing protein</fullName>
    </submittedName>
</protein>
<gene>
    <name evidence="1" type="ORF">ASIM_LOCUS20861</name>
</gene>
<evidence type="ECO:0000313" key="3">
    <source>
        <dbReference type="WBParaSite" id="ASIM_0002149301-mRNA-1"/>
    </source>
</evidence>
<dbReference type="Proteomes" id="UP000267096">
    <property type="component" value="Unassembled WGS sequence"/>
</dbReference>
<dbReference type="AlphaFoldDB" id="A0A0M3KKG3"/>
<evidence type="ECO:0000313" key="1">
    <source>
        <dbReference type="EMBL" id="VDK80389.1"/>
    </source>
</evidence>